<evidence type="ECO:0000256" key="1">
    <source>
        <dbReference type="ARBA" id="ARBA00005507"/>
    </source>
</evidence>
<keyword evidence="2" id="KW-0732">Signal</keyword>
<organism evidence="4 5">
    <name type="scientific">Datura stramonium</name>
    <name type="common">Jimsonweed</name>
    <name type="synonym">Common thornapple</name>
    <dbReference type="NCBI Taxonomy" id="4076"/>
    <lineage>
        <taxon>Eukaryota</taxon>
        <taxon>Viridiplantae</taxon>
        <taxon>Streptophyta</taxon>
        <taxon>Embryophyta</taxon>
        <taxon>Tracheophyta</taxon>
        <taxon>Spermatophyta</taxon>
        <taxon>Magnoliopsida</taxon>
        <taxon>eudicotyledons</taxon>
        <taxon>Gunneridae</taxon>
        <taxon>Pentapetalae</taxon>
        <taxon>asterids</taxon>
        <taxon>lamiids</taxon>
        <taxon>Solanales</taxon>
        <taxon>Solanaceae</taxon>
        <taxon>Solanoideae</taxon>
        <taxon>Datureae</taxon>
        <taxon>Datura</taxon>
    </lineage>
</organism>
<dbReference type="EMBL" id="JACEIK010002934">
    <property type="protein sequence ID" value="MCD9639506.1"/>
    <property type="molecule type" value="Genomic_DNA"/>
</dbReference>
<keyword evidence="5" id="KW-1185">Reference proteome</keyword>
<dbReference type="InterPro" id="IPR006918">
    <property type="entry name" value="COBRA_pln"/>
</dbReference>
<evidence type="ECO:0000313" key="5">
    <source>
        <dbReference type="Proteomes" id="UP000823775"/>
    </source>
</evidence>
<evidence type="ECO:0000256" key="3">
    <source>
        <dbReference type="ARBA" id="ARBA00023180"/>
    </source>
</evidence>
<accession>A0ABS8UXG4</accession>
<sequence length="151" mass="16532">MGHYPMNHLLSLNAVVQLCCRSIIPKLISSHSKYGENEAQDQSSDLAVVARCDSLICYLLMCFPSTDTYDSSIPTEILPSSGISSLGLQMDICHIQAPGWQLGWTWAKKEIIWDAVGGQATEQGDCSRFKGHPSLLRKGPNHCRLVAGNSI</sequence>
<dbReference type="Proteomes" id="UP000823775">
    <property type="component" value="Unassembled WGS sequence"/>
</dbReference>
<evidence type="ECO:0000313" key="4">
    <source>
        <dbReference type="EMBL" id="MCD9639506.1"/>
    </source>
</evidence>
<proteinExistence type="inferred from homology"/>
<dbReference type="PANTHER" id="PTHR31673:SF50">
    <property type="entry name" value="COBRA-LIKE PROTEIN"/>
    <property type="match status" value="1"/>
</dbReference>
<dbReference type="PANTHER" id="PTHR31673">
    <property type="entry name" value="PROTEIN COBRA"/>
    <property type="match status" value="1"/>
</dbReference>
<comment type="caution">
    <text evidence="4">The sequence shown here is derived from an EMBL/GenBank/DDBJ whole genome shotgun (WGS) entry which is preliminary data.</text>
</comment>
<reference evidence="4 5" key="1">
    <citation type="journal article" date="2021" name="BMC Genomics">
        <title>Datura genome reveals duplications of psychoactive alkaloid biosynthetic genes and high mutation rate following tissue culture.</title>
        <authorList>
            <person name="Rajewski A."/>
            <person name="Carter-House D."/>
            <person name="Stajich J."/>
            <person name="Litt A."/>
        </authorList>
    </citation>
    <scope>NUCLEOTIDE SEQUENCE [LARGE SCALE GENOMIC DNA]</scope>
    <source>
        <strain evidence="4">AR-01</strain>
    </source>
</reference>
<comment type="similarity">
    <text evidence="1">Belongs to the COBRA family.</text>
</comment>
<gene>
    <name evidence="4" type="ORF">HAX54_024088</name>
</gene>
<protein>
    <submittedName>
        <fullName evidence="4">Uncharacterized protein</fullName>
    </submittedName>
</protein>
<evidence type="ECO:0000256" key="2">
    <source>
        <dbReference type="ARBA" id="ARBA00022729"/>
    </source>
</evidence>
<name>A0ABS8UXG4_DATST</name>
<keyword evidence="3" id="KW-0325">Glycoprotein</keyword>
<dbReference type="Pfam" id="PF04833">
    <property type="entry name" value="COBRA"/>
    <property type="match status" value="1"/>
</dbReference>